<evidence type="ECO:0000313" key="2">
    <source>
        <dbReference type="Proteomes" id="UP000593567"/>
    </source>
</evidence>
<gene>
    <name evidence="1" type="ORF">EB796_000889</name>
</gene>
<name>A0A7J7KRS0_BUGNE</name>
<dbReference type="EMBL" id="VXIV02000100">
    <property type="protein sequence ID" value="KAF6040805.1"/>
    <property type="molecule type" value="Genomic_DNA"/>
</dbReference>
<protein>
    <submittedName>
        <fullName evidence="1">MRpL38</fullName>
    </submittedName>
</protein>
<dbReference type="AlphaFoldDB" id="A0A7J7KRS0"/>
<dbReference type="Proteomes" id="UP000593567">
    <property type="component" value="Unassembled WGS sequence"/>
</dbReference>
<sequence>MPEPAYAYDYPPIIRKTQTKHAPKQPFQSYLDKYRDKKEVAEEVIKEHLSEISPYSPLESQQLPYPLAKPTKPGVYHDQLPPTWMQKNAIHKVKKTGKYKYIYSGDS</sequence>
<dbReference type="OrthoDB" id="2153661at2759"/>
<proteinExistence type="predicted"/>
<evidence type="ECO:0000313" key="1">
    <source>
        <dbReference type="EMBL" id="KAF6040805.1"/>
    </source>
</evidence>
<comment type="caution">
    <text evidence="1">The sequence shown here is derived from an EMBL/GenBank/DDBJ whole genome shotgun (WGS) entry which is preliminary data.</text>
</comment>
<accession>A0A7J7KRS0</accession>
<keyword evidence="2" id="KW-1185">Reference proteome</keyword>
<organism evidence="1 2">
    <name type="scientific">Bugula neritina</name>
    <name type="common">Brown bryozoan</name>
    <name type="synonym">Sertularia neritina</name>
    <dbReference type="NCBI Taxonomy" id="10212"/>
    <lineage>
        <taxon>Eukaryota</taxon>
        <taxon>Metazoa</taxon>
        <taxon>Spiralia</taxon>
        <taxon>Lophotrochozoa</taxon>
        <taxon>Bryozoa</taxon>
        <taxon>Gymnolaemata</taxon>
        <taxon>Cheilostomatida</taxon>
        <taxon>Flustrina</taxon>
        <taxon>Buguloidea</taxon>
        <taxon>Bugulidae</taxon>
        <taxon>Bugula</taxon>
    </lineage>
</organism>
<reference evidence="1" key="1">
    <citation type="submission" date="2020-06" db="EMBL/GenBank/DDBJ databases">
        <title>Draft genome of Bugula neritina, a colonial animal packing powerful symbionts and potential medicines.</title>
        <authorList>
            <person name="Rayko M."/>
        </authorList>
    </citation>
    <scope>NUCLEOTIDE SEQUENCE [LARGE SCALE GENOMIC DNA]</scope>
    <source>
        <strain evidence="1">Kwan_BN1</strain>
    </source>
</reference>